<dbReference type="AlphaFoldDB" id="A0A1V1NQV0"/>
<protein>
    <recommendedName>
        <fullName evidence="1">Transposase (putative) YhgA-like domain-containing protein</fullName>
    </recommendedName>
</protein>
<dbReference type="GO" id="GO:1990238">
    <property type="term" value="F:double-stranded DNA endonuclease activity"/>
    <property type="evidence" value="ECO:0007669"/>
    <property type="project" value="TreeGrafter"/>
</dbReference>
<evidence type="ECO:0000259" key="1">
    <source>
        <dbReference type="Pfam" id="PF04754"/>
    </source>
</evidence>
<dbReference type="EMBL" id="ATBP01003416">
    <property type="protein sequence ID" value="ETR64938.1"/>
    <property type="molecule type" value="Genomic_DNA"/>
</dbReference>
<dbReference type="GO" id="GO:0006310">
    <property type="term" value="P:DNA recombination"/>
    <property type="evidence" value="ECO:0007669"/>
    <property type="project" value="TreeGrafter"/>
</dbReference>
<organism evidence="2 3">
    <name type="scientific">Candidatus Magnetoglobus multicellularis str. Araruama</name>
    <dbReference type="NCBI Taxonomy" id="890399"/>
    <lineage>
        <taxon>Bacteria</taxon>
        <taxon>Pseudomonadati</taxon>
        <taxon>Thermodesulfobacteriota</taxon>
        <taxon>Desulfobacteria</taxon>
        <taxon>Desulfobacterales</taxon>
        <taxon>Desulfobacteraceae</taxon>
        <taxon>Candidatus Magnetoglobus</taxon>
    </lineage>
</organism>
<feature type="domain" description="Transposase (putative) YhgA-like" evidence="1">
    <location>
        <begin position="5"/>
        <end position="146"/>
    </location>
</feature>
<dbReference type="Pfam" id="PF04754">
    <property type="entry name" value="Transposase_31"/>
    <property type="match status" value="1"/>
</dbReference>
<evidence type="ECO:0000313" key="3">
    <source>
        <dbReference type="Proteomes" id="UP000189670"/>
    </source>
</evidence>
<dbReference type="InterPro" id="IPR006842">
    <property type="entry name" value="Transposase_31"/>
</dbReference>
<dbReference type="Proteomes" id="UP000189670">
    <property type="component" value="Unassembled WGS sequence"/>
</dbReference>
<proteinExistence type="predicted"/>
<dbReference type="InterPro" id="IPR051699">
    <property type="entry name" value="Rpn/YhgA-like_nuclease"/>
</dbReference>
<gene>
    <name evidence="2" type="ORF">OMM_15083</name>
</gene>
<dbReference type="PANTHER" id="PTHR34611:SF2">
    <property type="entry name" value="INACTIVE RECOMBINATION-PROMOTING NUCLEASE-LIKE PROTEIN RPNE-RELATED"/>
    <property type="match status" value="1"/>
</dbReference>
<feature type="non-terminal residue" evidence="2">
    <location>
        <position position="152"/>
    </location>
</feature>
<reference evidence="3" key="1">
    <citation type="submission" date="2012-11" db="EMBL/GenBank/DDBJ databases">
        <authorList>
            <person name="Lucero-Rivera Y.E."/>
            <person name="Tovar-Ramirez D."/>
        </authorList>
    </citation>
    <scope>NUCLEOTIDE SEQUENCE [LARGE SCALE GENOMIC DNA]</scope>
    <source>
        <strain evidence="3">Araruama</strain>
    </source>
</reference>
<dbReference type="PANTHER" id="PTHR34611">
    <property type="match status" value="1"/>
</dbReference>
<comment type="caution">
    <text evidence="2">The sequence shown here is derived from an EMBL/GenBank/DDBJ whole genome shotgun (WGS) entry which is preliminary data.</text>
</comment>
<name>A0A1V1NQV0_9BACT</name>
<evidence type="ECO:0000313" key="2">
    <source>
        <dbReference type="EMBL" id="ETR64938.1"/>
    </source>
</evidence>
<sequence>MLRKIFLQNYLSESIVNQLDLSTIHLENESFISNELKSSQADLLFSVRTINEQILFIYILLEHKSFIDRWVILQLLGYIVKICERQRDINKLNRQEIKKQNKLDGKPENTGIETEYLEPVLPVIIYHGKAEWGTQKTFASLFHDSERYQNTY</sequence>
<accession>A0A1V1NQV0</accession>